<dbReference type="InterPro" id="IPR042070">
    <property type="entry name" value="PucR_C-HTH_sf"/>
</dbReference>
<keyword evidence="3" id="KW-1185">Reference proteome</keyword>
<dbReference type="RefSeq" id="WP_221043558.1">
    <property type="nucleotide sequence ID" value="NZ_AP024828.1"/>
</dbReference>
<gene>
    <name evidence="2" type="ORF">MTY59_50740</name>
</gene>
<sequence>MKARRALNIRLNSANPRGASAYDELGFYHLVDAAHAAGAAHEYARQWLGVLIDYDAAKKADLVHTLSHYLERGGNYDESTTALQVHRSTRRYRLGRITD</sequence>
<accession>A0ABM7SXB3</accession>
<dbReference type="Proteomes" id="UP000826012">
    <property type="component" value="Chromosome"/>
</dbReference>
<proteinExistence type="predicted"/>
<reference evidence="2 3" key="1">
    <citation type="submission" date="2021-07" db="EMBL/GenBank/DDBJ databases">
        <title>Complete genome sequence of nontuberculous Mycobacterium sp. TY59.</title>
        <authorList>
            <person name="Fukushima K."/>
        </authorList>
    </citation>
    <scope>NUCLEOTIDE SEQUENCE [LARGE SCALE GENOMIC DNA]</scope>
    <source>
        <strain evidence="2 3">TY59</strain>
    </source>
</reference>
<organism evidence="2 3">
    <name type="scientific">Mycobacterium senriense</name>
    <dbReference type="NCBI Taxonomy" id="2775496"/>
    <lineage>
        <taxon>Bacteria</taxon>
        <taxon>Bacillati</taxon>
        <taxon>Actinomycetota</taxon>
        <taxon>Actinomycetes</taxon>
        <taxon>Mycobacteriales</taxon>
        <taxon>Mycobacteriaceae</taxon>
        <taxon>Mycobacterium</taxon>
        <taxon>Mycobacterium avium complex (MAC)</taxon>
    </lineage>
</organism>
<dbReference type="InterPro" id="IPR025736">
    <property type="entry name" value="PucR_C-HTH_dom"/>
</dbReference>
<evidence type="ECO:0000313" key="2">
    <source>
        <dbReference type="EMBL" id="BCZ25219.1"/>
    </source>
</evidence>
<dbReference type="InterPro" id="IPR051448">
    <property type="entry name" value="CdaR-like_regulators"/>
</dbReference>
<evidence type="ECO:0000313" key="3">
    <source>
        <dbReference type="Proteomes" id="UP000826012"/>
    </source>
</evidence>
<dbReference type="EMBL" id="AP024828">
    <property type="protein sequence ID" value="BCZ25219.1"/>
    <property type="molecule type" value="Genomic_DNA"/>
</dbReference>
<reference evidence="2 3" key="2">
    <citation type="submission" date="2021-07" db="EMBL/GenBank/DDBJ databases">
        <authorList>
            <person name="Matsumoto Y."/>
            <person name="Motooka D."/>
            <person name="Nakamura S."/>
        </authorList>
    </citation>
    <scope>NUCLEOTIDE SEQUENCE [LARGE SCALE GENOMIC DNA]</scope>
    <source>
        <strain evidence="2 3">TY59</strain>
    </source>
</reference>
<evidence type="ECO:0000259" key="1">
    <source>
        <dbReference type="Pfam" id="PF13556"/>
    </source>
</evidence>
<dbReference type="Pfam" id="PF13556">
    <property type="entry name" value="HTH_30"/>
    <property type="match status" value="1"/>
</dbReference>
<dbReference type="Gene3D" id="1.10.10.2840">
    <property type="entry name" value="PucR C-terminal helix-turn-helix domain"/>
    <property type="match status" value="1"/>
</dbReference>
<dbReference type="PANTHER" id="PTHR33744:SF1">
    <property type="entry name" value="DNA-BINDING TRANSCRIPTIONAL ACTIVATOR ADER"/>
    <property type="match status" value="1"/>
</dbReference>
<dbReference type="PANTHER" id="PTHR33744">
    <property type="entry name" value="CARBOHYDRATE DIACID REGULATOR"/>
    <property type="match status" value="1"/>
</dbReference>
<name>A0ABM7SXB3_9MYCO</name>
<protein>
    <recommendedName>
        <fullName evidence="1">PucR C-terminal helix-turn-helix domain-containing protein</fullName>
    </recommendedName>
</protein>
<feature type="domain" description="PucR C-terminal helix-turn-helix" evidence="1">
    <location>
        <begin position="62"/>
        <end position="98"/>
    </location>
</feature>